<dbReference type="InterPro" id="IPR010178">
    <property type="entry name" value="Lit"/>
</dbReference>
<keyword evidence="1" id="KW-0812">Transmembrane</keyword>
<feature type="transmembrane region" description="Helical" evidence="1">
    <location>
        <begin position="101"/>
        <end position="121"/>
    </location>
</feature>
<protein>
    <submittedName>
        <fullName evidence="2">TIGR01906 family membrane protein</fullName>
    </submittedName>
</protein>
<evidence type="ECO:0000313" key="2">
    <source>
        <dbReference type="EMBL" id="UTY40028.1"/>
    </source>
</evidence>
<feature type="transmembrane region" description="Helical" evidence="1">
    <location>
        <begin position="12"/>
        <end position="34"/>
    </location>
</feature>
<gene>
    <name evidence="2" type="ORF">NMU03_04275</name>
</gene>
<dbReference type="Pfam" id="PF07314">
    <property type="entry name" value="Lit"/>
    <property type="match status" value="1"/>
</dbReference>
<accession>A0ABY5I3V4</accession>
<proteinExistence type="predicted"/>
<organism evidence="2 3">
    <name type="scientific">Allocoprobacillus halotolerans</name>
    <dbReference type="NCBI Taxonomy" id="2944914"/>
    <lineage>
        <taxon>Bacteria</taxon>
        <taxon>Bacillati</taxon>
        <taxon>Bacillota</taxon>
        <taxon>Erysipelotrichia</taxon>
        <taxon>Erysipelotrichales</taxon>
        <taxon>Erysipelotrichaceae</taxon>
        <taxon>Allocoprobacillus</taxon>
    </lineage>
</organism>
<dbReference type="RefSeq" id="WP_290141462.1">
    <property type="nucleotide sequence ID" value="NZ_CP101620.1"/>
</dbReference>
<name>A0ABY5I3V4_9FIRM</name>
<feature type="transmembrane region" description="Helical" evidence="1">
    <location>
        <begin position="128"/>
        <end position="149"/>
    </location>
</feature>
<keyword evidence="1" id="KW-0472">Membrane</keyword>
<dbReference type="Proteomes" id="UP001060112">
    <property type="component" value="Chromosome"/>
</dbReference>
<keyword evidence="1" id="KW-1133">Transmembrane helix</keyword>
<feature type="transmembrane region" description="Helical" evidence="1">
    <location>
        <begin position="185"/>
        <end position="208"/>
    </location>
</feature>
<sequence length="219" mass="25626">MLTSFIKNRKSDILLAFVLTIFIITLAIVITVFFKPLYYFDIDYLKISETTGLSADVIRHNYDILIQYQSVFYQGTLNLPDFVMSTTGRIHFEEVKRIFEVIQITCLISGVISLVMVYRRFKQKEYRFLRLTSIFSVGIPLIIGFLAAIDFNKAFVIFHQIVFRNDYWIFNETTDPVITILPETFFMHSFMMIVGIIIIISVGCYGIYGWQRKKILQNT</sequence>
<keyword evidence="3" id="KW-1185">Reference proteome</keyword>
<evidence type="ECO:0000313" key="3">
    <source>
        <dbReference type="Proteomes" id="UP001060112"/>
    </source>
</evidence>
<dbReference type="EMBL" id="CP101620">
    <property type="protein sequence ID" value="UTY40028.1"/>
    <property type="molecule type" value="Genomic_DNA"/>
</dbReference>
<evidence type="ECO:0000256" key="1">
    <source>
        <dbReference type="SAM" id="Phobius"/>
    </source>
</evidence>
<dbReference type="NCBIfam" id="TIGR01906">
    <property type="entry name" value="integ_TIGR01906"/>
    <property type="match status" value="1"/>
</dbReference>
<reference evidence="2" key="1">
    <citation type="submission" date="2022-07" db="EMBL/GenBank/DDBJ databases">
        <title>Faecal culturing of patients with breast cancer.</title>
        <authorList>
            <person name="Teng N.M.Y."/>
            <person name="Kiu R."/>
            <person name="Evans R."/>
            <person name="Baker D.J."/>
            <person name="Zenner C."/>
            <person name="Robinson S.D."/>
            <person name="Hall L.J."/>
        </authorList>
    </citation>
    <scope>NUCLEOTIDE SEQUENCE</scope>
    <source>
        <strain evidence="2">LH1062</strain>
    </source>
</reference>